<accession>A0ABZ0THM3</accession>
<dbReference type="EMBL" id="CP139558">
    <property type="protein sequence ID" value="WPU91897.1"/>
    <property type="molecule type" value="Genomic_DNA"/>
</dbReference>
<dbReference type="RefSeq" id="WP_321561063.1">
    <property type="nucleotide sequence ID" value="NZ_CP139558.1"/>
</dbReference>
<evidence type="ECO:0000313" key="1">
    <source>
        <dbReference type="EMBL" id="WPU91897.1"/>
    </source>
</evidence>
<gene>
    <name evidence="1" type="ORF">SNE25_21505</name>
</gene>
<dbReference type="Proteomes" id="UP001324380">
    <property type="component" value="Chromosome"/>
</dbReference>
<evidence type="ECO:0000313" key="2">
    <source>
        <dbReference type="Proteomes" id="UP001324380"/>
    </source>
</evidence>
<proteinExistence type="predicted"/>
<organism evidence="1 2">
    <name type="scientific">Mucilaginibacter sabulilitoris</name>
    <dbReference type="NCBI Taxonomy" id="1173583"/>
    <lineage>
        <taxon>Bacteria</taxon>
        <taxon>Pseudomonadati</taxon>
        <taxon>Bacteroidota</taxon>
        <taxon>Sphingobacteriia</taxon>
        <taxon>Sphingobacteriales</taxon>
        <taxon>Sphingobacteriaceae</taxon>
        <taxon>Mucilaginibacter</taxon>
    </lineage>
</organism>
<sequence>MIPEPIIFVLPFPQFLQIGETAVLSCNVLLTPKFSPLEPLAVDGGTTFDPFASAKLQMNAWLVKGGTEVVPNLDRNNGEYTLKNNLISLTTDRSELFTKVGSFFTIDDAKKRTLSITQINKYLPEAYRNSFDFNNPRTANAKTDDSYFCALKQTNSAPANIVPDHTVNWAQVYGFCLQQPLMAEKLGLLHRQINLDAIPADFFKEGGWIYFEFSAQDSTTSYDKLNSSQVQLYAARIPAITESRHLFAPVLFPVVADLAPTQPFDEAFRDLIRYDDGYAKIVHASQSVSINNLVEAPDGNPPVTDQGIRLGWDDEQILIWYNNSINAKRNPADPPSSILSLSRYRIDVAKANDIDKKDLQENALNWESQVIVHADNLQTAGIDLGEFYEELGLEVSPVKHNGSPDFWLPVFFTNWNGNSLCLPDPVAEEIFLLKEQLDKKAADLEALTGKPALRADGAGIYHQKETDYTVQLKYGNTYAFRVRLTDLTGGGPAASTFSVHPGESKIAWCPFKRHVAPQVPVIKKVDIENITVTRPRLNYPAILYTGQDNSVIINELKADRIRLSDLHKNSITPATPDSPAVVTDPAALKESSREVSLPDPDADTISIIIEVKTLNMDREGSYHALHQIDTKEPYIFLYETTRPFPAYQLDHNSAGDQIDLKFDFQDIPAINFGADANDLGFEGDLTVNNGPLILPSARDVRLTIRTYCKAAAENYFAPGDFRYSLPITLTIRKDPAKLETKPLLLAPVNGNDDMVSIFFRPPQKDTPDLRKAASVSGRQNQTDSDVIERLANETKLVSKALTLMGADNVRTQFGCSRIIGHSLSPDYSSITFASRDDLAHKWINVLQLDLNRDWTWDILQPVAFKIKRQWRFETEADMLELEVGEISLSKGLNWQQMDEPDRSKTRLVFIDALDPKPGGDQLPEPIEVHYQVIPQFKDIFAPDGTPAFEWNEAEVDIIVDNYLPIATNPVQIPEIVSVGIAVTPEDAELQLFENQYSETSYRRKYLWVEFAEPVKDYKDTYFARILQYSADPMLAVMPNIPHPEIEMPEPAINLEPENIRVIRNHQQIDFSGLEAMQQMIPTTDGNLKSRHFLLPLPKGLTPESKELFGFFTYEFRIGHCLKWSMAQARHSRSIRVTGVQHPAPPMQLSIRRENDVILVSSVYAQSYADGKDCTPAMPRTEIYALLYAQVIQADGVQYRNVLIDELPLLKPVYESDEVKREELIKIQMQSYRTFYTNAAPYALAPPEPPVGFSFWRMNKIRNKLRHIGIDVNAPLSVLTIELFPPNNHVDFINMRFKAVHFQGLQSIDLDKIRILRTSRLCKITDTCTVS</sequence>
<reference evidence="1 2" key="1">
    <citation type="submission" date="2023-11" db="EMBL/GenBank/DDBJ databases">
        <title>Analysis of the Genomes of Mucilaginibacter gossypii cycad 4 and M. sabulilitoris SNA2: microbes with the potential for plant growth promotion.</title>
        <authorList>
            <person name="Hirsch A.M."/>
            <person name="Humm E."/>
            <person name="Rubbi M."/>
            <person name="Del Vecchio G."/>
            <person name="Ha S.M."/>
            <person name="Pellegrini M."/>
            <person name="Gunsalus R.P."/>
        </authorList>
    </citation>
    <scope>NUCLEOTIDE SEQUENCE [LARGE SCALE GENOMIC DNA]</scope>
    <source>
        <strain evidence="1 2">SNA2</strain>
    </source>
</reference>
<name>A0ABZ0THM3_9SPHI</name>
<protein>
    <recommendedName>
        <fullName evidence="3">Ig-like domain-containing protein</fullName>
    </recommendedName>
</protein>
<evidence type="ECO:0008006" key="3">
    <source>
        <dbReference type="Google" id="ProtNLM"/>
    </source>
</evidence>
<keyword evidence="2" id="KW-1185">Reference proteome</keyword>